<feature type="region of interest" description="Disordered" evidence="13">
    <location>
        <begin position="635"/>
        <end position="673"/>
    </location>
</feature>
<feature type="domain" description="Cyclin C-terminal" evidence="15">
    <location>
        <begin position="1070"/>
        <end position="1187"/>
    </location>
</feature>
<dbReference type="GO" id="GO:0001680">
    <property type="term" value="P:tRNA 3'-terminal CCA addition"/>
    <property type="evidence" value="ECO:0007669"/>
    <property type="project" value="UniProtKB-ARBA"/>
</dbReference>
<proteinExistence type="inferred from homology"/>
<gene>
    <name evidence="16" type="ORF">SVIM_LOCUS294210</name>
</gene>
<evidence type="ECO:0000256" key="7">
    <source>
        <dbReference type="ARBA" id="ARBA00022776"/>
    </source>
</evidence>
<dbReference type="GO" id="GO:0016779">
    <property type="term" value="F:nucleotidyltransferase activity"/>
    <property type="evidence" value="ECO:0007669"/>
    <property type="project" value="InterPro"/>
</dbReference>
<evidence type="ECO:0000256" key="5">
    <source>
        <dbReference type="ARBA" id="ARBA00022618"/>
    </source>
</evidence>
<comment type="similarity">
    <text evidence="3 12">Belongs to the tRNA nucleotidyltransferase/poly(A) polymerase family.</text>
</comment>
<feature type="compositionally biased region" description="Basic and acidic residues" evidence="13">
    <location>
        <begin position="641"/>
        <end position="664"/>
    </location>
</feature>
<evidence type="ECO:0000256" key="11">
    <source>
        <dbReference type="RuleBase" id="RU000383"/>
    </source>
</evidence>
<dbReference type="Gene3D" id="1.10.472.10">
    <property type="entry name" value="Cyclin-like"/>
    <property type="match status" value="2"/>
</dbReference>
<dbReference type="CDD" id="cd20567">
    <property type="entry name" value="CYCLIN_AtCycB-like_rpt1"/>
    <property type="match status" value="1"/>
</dbReference>
<dbReference type="Gene3D" id="3.30.460.10">
    <property type="entry name" value="Beta Polymerase, domain 2"/>
    <property type="match status" value="1"/>
</dbReference>
<evidence type="ECO:0000259" key="14">
    <source>
        <dbReference type="SMART" id="SM00385"/>
    </source>
</evidence>
<protein>
    <recommendedName>
        <fullName evidence="10">B-like cyclin</fullName>
    </recommendedName>
</protein>
<evidence type="ECO:0000256" key="4">
    <source>
        <dbReference type="ARBA" id="ARBA00011177"/>
    </source>
</evidence>
<comment type="similarity">
    <text evidence="2">Belongs to the cyclin family. Cyclin AB subfamily.</text>
</comment>
<evidence type="ECO:0000256" key="12">
    <source>
        <dbReference type="RuleBase" id="RU003953"/>
    </source>
</evidence>
<feature type="domain" description="Cyclin-like" evidence="14">
    <location>
        <begin position="1074"/>
        <end position="1156"/>
    </location>
</feature>
<feature type="compositionally biased region" description="Basic and acidic residues" evidence="13">
    <location>
        <begin position="581"/>
        <end position="591"/>
    </location>
</feature>
<dbReference type="SUPFAM" id="SSF81891">
    <property type="entry name" value="Poly A polymerase C-terminal region-like"/>
    <property type="match status" value="1"/>
</dbReference>
<dbReference type="PANTHER" id="PTHR43051">
    <property type="entry name" value="POLYNUCLEOTIDE ADENYLYLTRANSFERASE FAMILY PROTEIN"/>
    <property type="match status" value="1"/>
</dbReference>
<dbReference type="FunFam" id="1.10.472.10:FF:000001">
    <property type="entry name" value="G2/mitotic-specific cyclin"/>
    <property type="match status" value="1"/>
</dbReference>
<evidence type="ECO:0000259" key="15">
    <source>
        <dbReference type="SMART" id="SM01332"/>
    </source>
</evidence>
<keyword evidence="7" id="KW-0498">Mitosis</keyword>
<dbReference type="SMART" id="SM01332">
    <property type="entry name" value="Cyclin_C"/>
    <property type="match status" value="1"/>
</dbReference>
<sequence>MFYTFIKIKSTDNSIRTLWRHNFPSSNDNTPERENTLNFPSQITHPFTGYVFDRSKWRKVNARYHGITRSKIPDAPWTVLKLLRVGGFEAYLVGGCVRDLLLNKAPKDFDVITTANLQQIKKKFHRAKIVGRRFPICIVLVKGSAIEVSSFETSAQQCQEKEKALLSQMRGSCDEKDFLLWKNSMQRDFTINSLFFDPFMNRIYDYANGMEDLRSLKLKTLIPARLSFQEDCARILRGIRIAGRLGLSISKDTETAICILQSSVKSLNKAAYLHNQADEVSAHDSTMLMVGLALWERKIDIAILSKLLYSLDKMVSSDRPCDCSLWVGLLAFHQALVLNPQNAFVIWAFASMLYCGTWQEGVKFARENAKVEGRFVPEISGFSEIKSDEKLAEEVSQLASLVQDAVDAFTDEISLSESLTRYLDPPFDVFVFVSKKIGEHVARLFHMQSCEYRREIFKIDYDLLVKGDLDETRFVMGKVILKTLSGGHVLGKEIIKEELKVIKENHEPILSELAKDGCVVKKVKEHILLSFDEQKIEKAKQKQKVKMKCSSEQNIMQLEVVDTMQVSEEKICSPLQESDKKQVAVGNEERQHRAKKHRKKVEKVKHQELCYKETINIMKDEVVLKEIAKKHRKVVDTTQVSEEKFRSPLQESDKKQVANEERQHSTKKHRKMVEKVKHHELCYKETINSMKDEVVLKDVHMEIAKKQQKVVDTTQVSEEIFHSPLLESDKKQLSVGNEEHQHRAKKHRKMVEKVKHQEFCYKETKEPFNVIRKCNPSEDEKIKGGEKKDGPPVLQEMVKEKSVQSCLSSLFKSAVKGGLMVARPRKFAAQLSGTQQHCHQELKKQKPSVNEFGDCIFVDVEGNKASSADHPVPMFLEQTEARPDEMNKMEEVEMEDITEEPILNIDDSDAKNPLAVVDYVEDLYDYYRKMELSSFIFQRNIGLELKDSKAENCSCVSPNYMVQQADLNEKMRAILIDWLIEVHDKFDLMKETLFLTVNLIDRFLSQQTVIRKKLQLVGLVAMLLACKYEEVSVPVVGDLILISDKAYARKEVLEMENLMLNKLQFNMSFPTPYVFMQRFLKAAQSDKKLELLSFFLIELSLVEYEMLKFPPSLLAASAIYTAQCTIYGFKEWNRTCEWHSNYSEEQLLECSRLMVGLHQKAGTGKLTGVYRKYNSSKFGFTSKCEAAQFL</sequence>
<evidence type="ECO:0000256" key="9">
    <source>
        <dbReference type="ARBA" id="ARBA00023306"/>
    </source>
</evidence>
<keyword evidence="9" id="KW-0131">Cell cycle</keyword>
<evidence type="ECO:0000256" key="13">
    <source>
        <dbReference type="SAM" id="MobiDB-lite"/>
    </source>
</evidence>
<keyword evidence="8 11" id="KW-0195">Cyclin</keyword>
<accession>A0A6N2M9M2</accession>
<dbReference type="Pfam" id="PF01743">
    <property type="entry name" value="PolyA_pol"/>
    <property type="match status" value="1"/>
</dbReference>
<comment type="subunit">
    <text evidence="4">Interacts with the CDC2 protein kinase to form a serine/threonine kinase holoenzyme complex also known as maturation promoting factor (MPF). The cyclin subunit imparts substrate specificity to the complex.</text>
</comment>
<dbReference type="PROSITE" id="PS00292">
    <property type="entry name" value="CYCLINS"/>
    <property type="match status" value="1"/>
</dbReference>
<dbReference type="InterPro" id="IPR013763">
    <property type="entry name" value="Cyclin-like_dom"/>
</dbReference>
<evidence type="ECO:0000256" key="6">
    <source>
        <dbReference type="ARBA" id="ARBA00022679"/>
    </source>
</evidence>
<name>A0A6N2M9M2_SALVM</name>
<comment type="function">
    <text evidence="1">Essential for the control of the cell cycle at the G2/M (mitosis) transition.</text>
</comment>
<keyword evidence="6 12" id="KW-0808">Transferase</keyword>
<evidence type="ECO:0000256" key="3">
    <source>
        <dbReference type="ARBA" id="ARBA00007265"/>
    </source>
</evidence>
<dbReference type="PANTHER" id="PTHR43051:SF1">
    <property type="entry name" value="POLYNUCLEOTIDE ADENYLYLTRANSFERASE FAMILY PROTEIN"/>
    <property type="match status" value="1"/>
</dbReference>
<feature type="domain" description="Cyclin-like" evidence="14">
    <location>
        <begin position="977"/>
        <end position="1061"/>
    </location>
</feature>
<evidence type="ECO:0000313" key="16">
    <source>
        <dbReference type="EMBL" id="VFU46422.1"/>
    </source>
</evidence>
<dbReference type="InterPro" id="IPR048258">
    <property type="entry name" value="Cyclins_cyclin-box"/>
</dbReference>
<dbReference type="SUPFAM" id="SSF81301">
    <property type="entry name" value="Nucleotidyltransferase"/>
    <property type="match status" value="1"/>
</dbReference>
<dbReference type="CDD" id="cd20511">
    <property type="entry name" value="CYCLIN_AtCycB-like_rpt2"/>
    <property type="match status" value="1"/>
</dbReference>
<dbReference type="Gene3D" id="1.10.3090.10">
    <property type="entry name" value="cca-adding enzyme, domain 2"/>
    <property type="match status" value="1"/>
</dbReference>
<dbReference type="InterPro" id="IPR043519">
    <property type="entry name" value="NT_sf"/>
</dbReference>
<dbReference type="CDD" id="cd05398">
    <property type="entry name" value="NT_ClassII-CCAase"/>
    <property type="match status" value="1"/>
</dbReference>
<organism evidence="16">
    <name type="scientific">Salix viminalis</name>
    <name type="common">Common osier</name>
    <name type="synonym">Basket willow</name>
    <dbReference type="NCBI Taxonomy" id="40686"/>
    <lineage>
        <taxon>Eukaryota</taxon>
        <taxon>Viridiplantae</taxon>
        <taxon>Streptophyta</taxon>
        <taxon>Embryophyta</taxon>
        <taxon>Tracheophyta</taxon>
        <taxon>Spermatophyta</taxon>
        <taxon>Magnoliopsida</taxon>
        <taxon>eudicotyledons</taxon>
        <taxon>Gunneridae</taxon>
        <taxon>Pentapetalae</taxon>
        <taxon>rosids</taxon>
        <taxon>fabids</taxon>
        <taxon>Malpighiales</taxon>
        <taxon>Salicaceae</taxon>
        <taxon>Saliceae</taxon>
        <taxon>Salix</taxon>
    </lineage>
</organism>
<dbReference type="SMART" id="SM00385">
    <property type="entry name" value="CYCLIN"/>
    <property type="match status" value="2"/>
</dbReference>
<keyword evidence="5" id="KW-0132">Cell division</keyword>
<dbReference type="FunFam" id="1.10.472.10:FF:000032">
    <property type="entry name" value="G2/mitotic-specific cyclin-1"/>
    <property type="match status" value="1"/>
</dbReference>
<dbReference type="InterPro" id="IPR052191">
    <property type="entry name" value="tRNA_ntf/polyA_polymerase_I"/>
</dbReference>
<dbReference type="InterPro" id="IPR004367">
    <property type="entry name" value="Cyclin_C-dom"/>
</dbReference>
<dbReference type="InterPro" id="IPR002646">
    <property type="entry name" value="PolA_pol_head_dom"/>
</dbReference>
<dbReference type="GO" id="GO:0051301">
    <property type="term" value="P:cell division"/>
    <property type="evidence" value="ECO:0007669"/>
    <property type="project" value="UniProtKB-KW"/>
</dbReference>
<dbReference type="AlphaFoldDB" id="A0A6N2M9M2"/>
<dbReference type="Pfam" id="PF00134">
    <property type="entry name" value="Cyclin_N"/>
    <property type="match status" value="1"/>
</dbReference>
<dbReference type="GO" id="GO:0010332">
    <property type="term" value="P:response to gamma radiation"/>
    <property type="evidence" value="ECO:0007669"/>
    <property type="project" value="UniProtKB-ARBA"/>
</dbReference>
<dbReference type="Pfam" id="PF02984">
    <property type="entry name" value="Cyclin_C"/>
    <property type="match status" value="1"/>
</dbReference>
<feature type="region of interest" description="Disordered" evidence="13">
    <location>
        <begin position="581"/>
        <end position="601"/>
    </location>
</feature>
<evidence type="ECO:0000256" key="2">
    <source>
        <dbReference type="ARBA" id="ARBA00006955"/>
    </source>
</evidence>
<dbReference type="InterPro" id="IPR036915">
    <property type="entry name" value="Cyclin-like_sf"/>
</dbReference>
<reference evidence="16" key="1">
    <citation type="submission" date="2019-03" db="EMBL/GenBank/DDBJ databases">
        <authorList>
            <person name="Mank J."/>
            <person name="Almeida P."/>
        </authorList>
    </citation>
    <scope>NUCLEOTIDE SEQUENCE</scope>
    <source>
        <strain evidence="16">78183</strain>
    </source>
</reference>
<feature type="compositionally biased region" description="Basic residues" evidence="13">
    <location>
        <begin position="592"/>
        <end position="601"/>
    </location>
</feature>
<dbReference type="EMBL" id="CAADRP010001641">
    <property type="protein sequence ID" value="VFU46422.1"/>
    <property type="molecule type" value="Genomic_DNA"/>
</dbReference>
<dbReference type="SUPFAM" id="SSF47954">
    <property type="entry name" value="Cyclin-like"/>
    <property type="match status" value="2"/>
</dbReference>
<dbReference type="InterPro" id="IPR006671">
    <property type="entry name" value="Cyclin_N"/>
</dbReference>
<dbReference type="GO" id="GO:0003723">
    <property type="term" value="F:RNA binding"/>
    <property type="evidence" value="ECO:0007669"/>
    <property type="project" value="UniProtKB-KW"/>
</dbReference>
<evidence type="ECO:0000256" key="1">
    <source>
        <dbReference type="ARBA" id="ARBA00003222"/>
    </source>
</evidence>
<evidence type="ECO:0000256" key="8">
    <source>
        <dbReference type="ARBA" id="ARBA00023127"/>
    </source>
</evidence>
<keyword evidence="12" id="KW-0694">RNA-binding</keyword>
<evidence type="ECO:0000256" key="10">
    <source>
        <dbReference type="ARBA" id="ARBA00032263"/>
    </source>
</evidence>